<dbReference type="CDD" id="cd03801">
    <property type="entry name" value="GT4_PimA-like"/>
    <property type="match status" value="1"/>
</dbReference>
<evidence type="ECO:0000259" key="1">
    <source>
        <dbReference type="Pfam" id="PF00534"/>
    </source>
</evidence>
<protein>
    <submittedName>
        <fullName evidence="2">Glycosyl transferase family 1</fullName>
    </submittedName>
</protein>
<dbReference type="OrthoDB" id="5443996at2"/>
<keyword evidence="3" id="KW-1185">Reference proteome</keyword>
<dbReference type="AlphaFoldDB" id="A0A4P6HIB3"/>
<accession>A0A4P6HIB3</accession>
<dbReference type="Gene3D" id="3.40.50.2000">
    <property type="entry name" value="Glycogen Phosphorylase B"/>
    <property type="match status" value="2"/>
</dbReference>
<dbReference type="EMBL" id="CP026538">
    <property type="protein sequence ID" value="QAZ66545.1"/>
    <property type="molecule type" value="Genomic_DNA"/>
</dbReference>
<dbReference type="InterPro" id="IPR050194">
    <property type="entry name" value="Glycosyltransferase_grp1"/>
</dbReference>
<gene>
    <name evidence="2" type="ORF">C3Y92_04525</name>
</gene>
<dbReference type="SUPFAM" id="SSF53756">
    <property type="entry name" value="UDP-Glycosyltransferase/glycogen phosphorylase"/>
    <property type="match status" value="1"/>
</dbReference>
<sequence>MNVAFYAPFKPLDHPDPSGDRTIGRELAAALTDQGITLTVASRFRARWLSCRPRLWIEALFARRAALEAASRAKARLFLTYHAYYKSPDVIGPYVARELGIPYVVFQGVYSTKQRRHLKTRLGYELNRRSLLAADLVVSNRRLDVENLQRLLPRQRLGYVRPGIAPEAFAFDPEARRELRRQWGVGTRPVIITAAMFRDDVKTESLTFLFERLGELHRAGRDFALVAAGDGPTRERLNALATKELPGRAIFLGQVPRERLGAVYSAGDVFAFPGLRESLGMVYLEAQAAGLPVVALADGGVAEVVADGETGILTPPADPAAYTRAVDALLGDRQRRLAMGEAARAYVRASHDRARNYGVLAGVLRRLAGQG</sequence>
<proteinExistence type="predicted"/>
<name>A0A4P6HIB3_9BACT</name>
<evidence type="ECO:0000313" key="2">
    <source>
        <dbReference type="EMBL" id="QAZ66545.1"/>
    </source>
</evidence>
<evidence type="ECO:0000313" key="3">
    <source>
        <dbReference type="Proteomes" id="UP000293296"/>
    </source>
</evidence>
<dbReference type="PANTHER" id="PTHR45947">
    <property type="entry name" value="SULFOQUINOVOSYL TRANSFERASE SQD2"/>
    <property type="match status" value="1"/>
</dbReference>
<dbReference type="InterPro" id="IPR001296">
    <property type="entry name" value="Glyco_trans_1"/>
</dbReference>
<reference evidence="2 3" key="1">
    <citation type="submission" date="2018-02" db="EMBL/GenBank/DDBJ databases">
        <title>Genome sequence of Desulfovibrio carbinolicus DSM 3852.</title>
        <authorList>
            <person name="Wilbanks E."/>
            <person name="Skennerton C.T."/>
            <person name="Orphan V.J."/>
        </authorList>
    </citation>
    <scope>NUCLEOTIDE SEQUENCE [LARGE SCALE GENOMIC DNA]</scope>
    <source>
        <strain evidence="2 3">DSM 3852</strain>
    </source>
</reference>
<dbReference type="RefSeq" id="WP_129349909.1">
    <property type="nucleotide sequence ID" value="NZ_CP026538.1"/>
</dbReference>
<keyword evidence="2" id="KW-0808">Transferase</keyword>
<dbReference type="Pfam" id="PF00534">
    <property type="entry name" value="Glycos_transf_1"/>
    <property type="match status" value="1"/>
</dbReference>
<dbReference type="Proteomes" id="UP000293296">
    <property type="component" value="Chromosome"/>
</dbReference>
<dbReference type="PANTHER" id="PTHR45947:SF3">
    <property type="entry name" value="SULFOQUINOVOSYL TRANSFERASE SQD2"/>
    <property type="match status" value="1"/>
</dbReference>
<dbReference type="KEGG" id="dcb:C3Y92_04525"/>
<feature type="domain" description="Glycosyl transferase family 1" evidence="1">
    <location>
        <begin position="177"/>
        <end position="345"/>
    </location>
</feature>
<dbReference type="GO" id="GO:0016757">
    <property type="term" value="F:glycosyltransferase activity"/>
    <property type="evidence" value="ECO:0007669"/>
    <property type="project" value="InterPro"/>
</dbReference>
<organism evidence="2 3">
    <name type="scientific">Solidesulfovibrio carbinolicus</name>
    <dbReference type="NCBI Taxonomy" id="296842"/>
    <lineage>
        <taxon>Bacteria</taxon>
        <taxon>Pseudomonadati</taxon>
        <taxon>Thermodesulfobacteriota</taxon>
        <taxon>Desulfovibrionia</taxon>
        <taxon>Desulfovibrionales</taxon>
        <taxon>Desulfovibrionaceae</taxon>
        <taxon>Solidesulfovibrio</taxon>
    </lineage>
</organism>